<name>A0A1Q5UPX6_9EURO</name>
<protein>
    <recommendedName>
        <fullName evidence="2">DUF7514 domain-containing protein</fullName>
    </recommendedName>
</protein>
<organism evidence="3 4">
    <name type="scientific">Penicillium subrubescens</name>
    <dbReference type="NCBI Taxonomy" id="1316194"/>
    <lineage>
        <taxon>Eukaryota</taxon>
        <taxon>Fungi</taxon>
        <taxon>Dikarya</taxon>
        <taxon>Ascomycota</taxon>
        <taxon>Pezizomycotina</taxon>
        <taxon>Eurotiomycetes</taxon>
        <taxon>Eurotiomycetidae</taxon>
        <taxon>Eurotiales</taxon>
        <taxon>Aspergillaceae</taxon>
        <taxon>Penicillium</taxon>
    </lineage>
</organism>
<feature type="compositionally biased region" description="Gly residues" evidence="1">
    <location>
        <begin position="513"/>
        <end position="527"/>
    </location>
</feature>
<evidence type="ECO:0000259" key="2">
    <source>
        <dbReference type="Pfam" id="PF24355"/>
    </source>
</evidence>
<feature type="compositionally biased region" description="Basic and acidic residues" evidence="1">
    <location>
        <begin position="501"/>
        <end position="510"/>
    </location>
</feature>
<feature type="region of interest" description="Disordered" evidence="1">
    <location>
        <begin position="253"/>
        <end position="583"/>
    </location>
</feature>
<feature type="compositionally biased region" description="Pro residues" evidence="1">
    <location>
        <begin position="477"/>
        <end position="495"/>
    </location>
</feature>
<dbReference type="PANTHER" id="PTHR39611:SF2">
    <property type="entry name" value="HYDROXYPROLINE-RICH GLYCOPROTEIN DZ-HRGP"/>
    <property type="match status" value="1"/>
</dbReference>
<feature type="region of interest" description="Disordered" evidence="1">
    <location>
        <begin position="1"/>
        <end position="56"/>
    </location>
</feature>
<feature type="compositionally biased region" description="Basic and acidic residues" evidence="1">
    <location>
        <begin position="438"/>
        <end position="456"/>
    </location>
</feature>
<dbReference type="InterPro" id="IPR055936">
    <property type="entry name" value="DUF7514"/>
</dbReference>
<feature type="compositionally biased region" description="Basic and acidic residues" evidence="1">
    <location>
        <begin position="334"/>
        <end position="344"/>
    </location>
</feature>
<evidence type="ECO:0000313" key="4">
    <source>
        <dbReference type="Proteomes" id="UP000186955"/>
    </source>
</evidence>
<dbReference type="AlphaFoldDB" id="A0A1Q5UPX6"/>
<gene>
    <name evidence="3" type="ORF">PENSUB_13882</name>
</gene>
<proteinExistence type="predicted"/>
<comment type="caution">
    <text evidence="3">The sequence shown here is derived from an EMBL/GenBank/DDBJ whole genome shotgun (WGS) entry which is preliminary data.</text>
</comment>
<dbReference type="OrthoDB" id="5420895at2759"/>
<feature type="compositionally biased region" description="Basic and acidic residues" evidence="1">
    <location>
        <begin position="373"/>
        <end position="389"/>
    </location>
</feature>
<dbReference type="Proteomes" id="UP000186955">
    <property type="component" value="Unassembled WGS sequence"/>
</dbReference>
<sequence>MCVVPDRPSLPGDEPRALVLYSTPADHPDALPHLSSESSPPGPESDRASPRPAMASATSHWGTLINPDKSPAPLLEQLCLGIAQLMLSFDSNPTTDLTPDRLAAFYRKVGGNYDPLFLETKSQALSFIYQSLGCFHSLQPSKSPYEPPAVPSLCPNGFVRWQTIQLLMDPDEHWRFLNNVVGMWDIIDAKGETFPKNIPRDAFPSEPDPEMLQWHEGVAKRLEYDYVKRNVHRASPPNFGAYHYHFSGKDPLPDEEDYFSHPPHRSGSRRHKTHYDSDRPSRRKSHRRRMSSDDHHGSSSRRPESGFFARPDGGRSGVSSPRVQSPGAPPWTDRPPRSGGRDHPAWYTHPLSPGMDEAASHPHSHPHSHSHSHGHEADASDHSPRKDTSDPSSKQHSRRHNLSPPPDSRGRRHSHDAYTRKPYRDLSPTAPRRSHGSGSHELRSSKSSKSRREGRSRSRPPPPPDIQFRNPIFDGPVPAPAPEPPQYTTMPPPRAVPRHRFNLEPEDTRRGSYSGGSTGGSRPGSGGSSSERPRSFSSAGFPPRTSRWTSPVRSSAAKRYVPTTLAEDAAYNPSSPRRAPIYD</sequence>
<feature type="compositionally biased region" description="Basic and acidic residues" evidence="1">
    <location>
        <begin position="290"/>
        <end position="304"/>
    </location>
</feature>
<feature type="compositionally biased region" description="Basic residues" evidence="1">
    <location>
        <begin position="262"/>
        <end position="273"/>
    </location>
</feature>
<dbReference type="Pfam" id="PF24355">
    <property type="entry name" value="DUF7514"/>
    <property type="match status" value="1"/>
</dbReference>
<evidence type="ECO:0000313" key="3">
    <source>
        <dbReference type="EMBL" id="OKP14530.1"/>
    </source>
</evidence>
<feature type="compositionally biased region" description="Basic residues" evidence="1">
    <location>
        <begin position="362"/>
        <end position="372"/>
    </location>
</feature>
<keyword evidence="4" id="KW-1185">Reference proteome</keyword>
<feature type="domain" description="DUF7514" evidence="2">
    <location>
        <begin position="62"/>
        <end position="218"/>
    </location>
</feature>
<evidence type="ECO:0000256" key="1">
    <source>
        <dbReference type="SAM" id="MobiDB-lite"/>
    </source>
</evidence>
<dbReference type="EMBL" id="MNBE01000079">
    <property type="protein sequence ID" value="OKP14530.1"/>
    <property type="molecule type" value="Genomic_DNA"/>
</dbReference>
<dbReference type="PANTHER" id="PTHR39611">
    <property type="entry name" value="HYDROXYPROLINE-RICH GLYCOPROTEIN DZ-HRGP-RELATED"/>
    <property type="match status" value="1"/>
</dbReference>
<feature type="compositionally biased region" description="Basic and acidic residues" evidence="1">
    <location>
        <begin position="415"/>
        <end position="424"/>
    </location>
</feature>
<reference evidence="3 4" key="1">
    <citation type="submission" date="2016-10" db="EMBL/GenBank/DDBJ databases">
        <title>Genome sequence of the ascomycete fungus Penicillium subrubescens.</title>
        <authorList>
            <person name="De Vries R.P."/>
            <person name="Peng M."/>
            <person name="Dilokpimol A."/>
            <person name="Hilden K."/>
            <person name="Makela M.R."/>
            <person name="Grigoriev I."/>
            <person name="Riley R."/>
            <person name="Granchi Z."/>
        </authorList>
    </citation>
    <scope>NUCLEOTIDE SEQUENCE [LARGE SCALE GENOMIC DNA]</scope>
    <source>
        <strain evidence="3 4">CBS 132785</strain>
    </source>
</reference>
<accession>A0A1Q5UPX6</accession>